<dbReference type="AlphaFoldDB" id="A0A4R5C6R1"/>
<keyword evidence="3" id="KW-0472">Membrane</keyword>
<evidence type="ECO:0000313" key="5">
    <source>
        <dbReference type="EMBL" id="TDD93803.1"/>
    </source>
</evidence>
<protein>
    <recommendedName>
        <fullName evidence="4">Beta-ketoacyl-[acyl-carrier-protein] synthase III C-terminal domain-containing protein</fullName>
    </recommendedName>
</protein>
<evidence type="ECO:0000256" key="3">
    <source>
        <dbReference type="SAM" id="Phobius"/>
    </source>
</evidence>
<keyword evidence="2" id="KW-0012">Acyltransferase</keyword>
<organism evidence="5 6">
    <name type="scientific">Actinomadura rubrisoli</name>
    <dbReference type="NCBI Taxonomy" id="2530368"/>
    <lineage>
        <taxon>Bacteria</taxon>
        <taxon>Bacillati</taxon>
        <taxon>Actinomycetota</taxon>
        <taxon>Actinomycetes</taxon>
        <taxon>Streptosporangiales</taxon>
        <taxon>Thermomonosporaceae</taxon>
        <taxon>Actinomadura</taxon>
    </lineage>
</organism>
<dbReference type="EMBL" id="SMKU01000026">
    <property type="protein sequence ID" value="TDD93803.1"/>
    <property type="molecule type" value="Genomic_DNA"/>
</dbReference>
<evidence type="ECO:0000256" key="2">
    <source>
        <dbReference type="ARBA" id="ARBA00023315"/>
    </source>
</evidence>
<comment type="caution">
    <text evidence="5">The sequence shown here is derived from an EMBL/GenBank/DDBJ whole genome shotgun (WGS) entry which is preliminary data.</text>
</comment>
<keyword evidence="6" id="KW-1185">Reference proteome</keyword>
<dbReference type="PANTHER" id="PTHR34069">
    <property type="entry name" value="3-OXOACYL-[ACYL-CARRIER-PROTEIN] SYNTHASE 3"/>
    <property type="match status" value="1"/>
</dbReference>
<evidence type="ECO:0000256" key="1">
    <source>
        <dbReference type="ARBA" id="ARBA00022679"/>
    </source>
</evidence>
<name>A0A4R5C6R1_9ACTN</name>
<dbReference type="SUPFAM" id="SSF53901">
    <property type="entry name" value="Thiolase-like"/>
    <property type="match status" value="1"/>
</dbReference>
<dbReference type="PANTHER" id="PTHR34069:SF2">
    <property type="entry name" value="BETA-KETOACYL-[ACYL-CARRIER-PROTEIN] SYNTHASE III"/>
    <property type="match status" value="1"/>
</dbReference>
<feature type="transmembrane region" description="Helical" evidence="3">
    <location>
        <begin position="245"/>
        <end position="263"/>
    </location>
</feature>
<dbReference type="InterPro" id="IPR016039">
    <property type="entry name" value="Thiolase-like"/>
</dbReference>
<dbReference type="Pfam" id="PF08541">
    <property type="entry name" value="ACP_syn_III_C"/>
    <property type="match status" value="1"/>
</dbReference>
<dbReference type="GO" id="GO:0016746">
    <property type="term" value="F:acyltransferase activity"/>
    <property type="evidence" value="ECO:0007669"/>
    <property type="project" value="UniProtKB-KW"/>
</dbReference>
<keyword evidence="1" id="KW-0808">Transferase</keyword>
<dbReference type="GO" id="GO:0044550">
    <property type="term" value="P:secondary metabolite biosynthetic process"/>
    <property type="evidence" value="ECO:0007669"/>
    <property type="project" value="TreeGrafter"/>
</dbReference>
<dbReference type="Proteomes" id="UP000294513">
    <property type="component" value="Unassembled WGS sequence"/>
</dbReference>
<gene>
    <name evidence="5" type="ORF">E1298_08465</name>
</gene>
<accession>A0A4R5C6R1</accession>
<feature type="domain" description="Beta-ketoacyl-[acyl-carrier-protein] synthase III C-terminal" evidence="4">
    <location>
        <begin position="177"/>
        <end position="262"/>
    </location>
</feature>
<reference evidence="5 6" key="1">
    <citation type="submission" date="2019-03" db="EMBL/GenBank/DDBJ databases">
        <title>Draft genome sequences of novel Actinobacteria.</title>
        <authorList>
            <person name="Sahin N."/>
            <person name="Ay H."/>
            <person name="Saygin H."/>
        </authorList>
    </citation>
    <scope>NUCLEOTIDE SEQUENCE [LARGE SCALE GENOMIC DNA]</scope>
    <source>
        <strain evidence="5 6">H3C3</strain>
    </source>
</reference>
<dbReference type="Gene3D" id="3.40.47.10">
    <property type="match status" value="2"/>
</dbReference>
<keyword evidence="3" id="KW-1133">Transmembrane helix</keyword>
<keyword evidence="3" id="KW-0812">Transmembrane</keyword>
<evidence type="ECO:0000259" key="4">
    <source>
        <dbReference type="Pfam" id="PF08541"/>
    </source>
</evidence>
<evidence type="ECO:0000313" key="6">
    <source>
        <dbReference type="Proteomes" id="UP000294513"/>
    </source>
</evidence>
<dbReference type="InterPro" id="IPR013747">
    <property type="entry name" value="ACP_syn_III_C"/>
</dbReference>
<dbReference type="RefSeq" id="WP_165975368.1">
    <property type="nucleotide sequence ID" value="NZ_SMKU01000026.1"/>
</dbReference>
<sequence length="278" mass="29643">MEMAERAALRALAHSQHSPKDIAGVIAVDVSGYDHHAPAMRIQRTVGSAGIGYELRNASASDLAAIFTAADRLTCDPTSTALLIAAADRFALPKWNRWRDGGGIILGDAGAALVLSRSPGFARVVAGAYGSAPELEHYGRYSRTRAVRGHDTYSSFGESAETLRHHTRAVIEAALADTDVSHVDHVAITGVGRHLIAQLLPPELCASPYDTTWSYSRNIGHTCADITLGLAHLLRSGRLSAGDHVLAIGLAVGFSFYAVVLRVEETGPPGKRLQHARR</sequence>
<proteinExistence type="predicted"/>